<gene>
    <name evidence="3" type="ORF">V1478_015589</name>
</gene>
<feature type="compositionally biased region" description="Basic residues" evidence="2">
    <location>
        <begin position="686"/>
        <end position="706"/>
    </location>
</feature>
<reference evidence="3 4" key="1">
    <citation type="journal article" date="2024" name="Ann. Entomol. Soc. Am.">
        <title>Genomic analyses of the southern and eastern yellowjacket wasps (Hymenoptera: Vespidae) reveal evolutionary signatures of social life.</title>
        <authorList>
            <person name="Catto M.A."/>
            <person name="Caine P.B."/>
            <person name="Orr S.E."/>
            <person name="Hunt B.G."/>
            <person name="Goodisman M.A.D."/>
        </authorList>
    </citation>
    <scope>NUCLEOTIDE SEQUENCE [LARGE SCALE GENOMIC DNA]</scope>
    <source>
        <strain evidence="3">233</strain>
        <tissue evidence="3">Head and thorax</tissue>
    </source>
</reference>
<dbReference type="Proteomes" id="UP001607302">
    <property type="component" value="Unassembled WGS sequence"/>
</dbReference>
<evidence type="ECO:0000256" key="1">
    <source>
        <dbReference type="SAM" id="Coils"/>
    </source>
</evidence>
<organism evidence="3 4">
    <name type="scientific">Vespula squamosa</name>
    <name type="common">Southern yellow jacket</name>
    <name type="synonym">Wasp</name>
    <dbReference type="NCBI Taxonomy" id="30214"/>
    <lineage>
        <taxon>Eukaryota</taxon>
        <taxon>Metazoa</taxon>
        <taxon>Ecdysozoa</taxon>
        <taxon>Arthropoda</taxon>
        <taxon>Hexapoda</taxon>
        <taxon>Insecta</taxon>
        <taxon>Pterygota</taxon>
        <taxon>Neoptera</taxon>
        <taxon>Endopterygota</taxon>
        <taxon>Hymenoptera</taxon>
        <taxon>Apocrita</taxon>
        <taxon>Aculeata</taxon>
        <taxon>Vespoidea</taxon>
        <taxon>Vespidae</taxon>
        <taxon>Vespinae</taxon>
        <taxon>Vespula</taxon>
    </lineage>
</organism>
<feature type="region of interest" description="Disordered" evidence="2">
    <location>
        <begin position="295"/>
        <end position="367"/>
    </location>
</feature>
<feature type="compositionally biased region" description="Basic and acidic residues" evidence="2">
    <location>
        <begin position="497"/>
        <end position="520"/>
    </location>
</feature>
<feature type="region of interest" description="Disordered" evidence="2">
    <location>
        <begin position="497"/>
        <end position="581"/>
    </location>
</feature>
<keyword evidence="1" id="KW-0175">Coiled coil</keyword>
<keyword evidence="4" id="KW-1185">Reference proteome</keyword>
<proteinExistence type="predicted"/>
<evidence type="ECO:0000256" key="2">
    <source>
        <dbReference type="SAM" id="MobiDB-lite"/>
    </source>
</evidence>
<name>A0ABD2A197_VESSQ</name>
<dbReference type="AlphaFoldDB" id="A0ABD2A197"/>
<evidence type="ECO:0000313" key="3">
    <source>
        <dbReference type="EMBL" id="KAL2714404.1"/>
    </source>
</evidence>
<accession>A0ABD2A197</accession>
<feature type="compositionally biased region" description="Basic and acidic residues" evidence="2">
    <location>
        <begin position="532"/>
        <end position="565"/>
    </location>
</feature>
<feature type="compositionally biased region" description="Basic and acidic residues" evidence="2">
    <location>
        <begin position="317"/>
        <end position="326"/>
    </location>
</feature>
<evidence type="ECO:0000313" key="4">
    <source>
        <dbReference type="Proteomes" id="UP001607302"/>
    </source>
</evidence>
<protein>
    <submittedName>
        <fullName evidence="3">Myb-like protein X isoform X2</fullName>
    </submittedName>
</protein>
<feature type="region of interest" description="Disordered" evidence="2">
    <location>
        <begin position="677"/>
        <end position="706"/>
    </location>
</feature>
<dbReference type="EMBL" id="JAUDFV010000156">
    <property type="protein sequence ID" value="KAL2714404.1"/>
    <property type="molecule type" value="Genomic_DNA"/>
</dbReference>
<feature type="region of interest" description="Disordered" evidence="2">
    <location>
        <begin position="441"/>
        <end position="460"/>
    </location>
</feature>
<feature type="compositionally biased region" description="Polar residues" evidence="2">
    <location>
        <begin position="521"/>
        <end position="531"/>
    </location>
</feature>
<feature type="region of interest" description="Disordered" evidence="2">
    <location>
        <begin position="1"/>
        <end position="29"/>
    </location>
</feature>
<comment type="caution">
    <text evidence="3">The sequence shown here is derived from an EMBL/GenBank/DDBJ whole genome shotgun (WGS) entry which is preliminary data.</text>
</comment>
<feature type="coiled-coil region" evidence="1">
    <location>
        <begin position="36"/>
        <end position="63"/>
    </location>
</feature>
<sequence>MSDNEADDKSNTENTNDPSLEELRRPLPELTTEDDILEAKALKEQLEKEIIEQSSAITRLNKQLDCCRNVLNPSLISIKDKNTSIILKNDLYRFSGIHCVKSDKPIVIEFSAGNKVTNDSIFSIEILQIDGQYKIGKWVMPLSIDLNDILSKYPLGNSKNLKPFLKCCKHYIDCYIYRRKQYYDLKKFLGDVVNCTIDTNLGYTRIHLHMSGLQSIDFNERYNVTLFMAYKFNETLPYLINTEQREDQSSSEEIIQNFSKYFKPLRKLNLRDAFEKMINNKRHFYWTKIFQDPDNDNMPSTSQQDEESISRKMKRGNQKEKKKTNSESDLENDLTDLEIEDSEKFSSNSEEYVEQSKLSDKRNKNVKGNLNPTLKIFEKKKENKNTKKKGKEIAAIKTIQKPDENEEKLETILDFDKLKLFDNTKKKFVDRKNMSKRSAKCIEDEEKIESKPKRQSTMKQTKLLAKKLNRSLNITEKEDKGGKNISIRKSKLKNRFNERSEKTVADASTEYKKDLDEKNSSRSSSITCSDENSSKDSIEKIAKSKTTDVKDKKASYNVNKSDKKMSLSTKSITESIEPTEDRESLRLTTDIKLHKMLSSTPISSNVQKKLYSTHYSEISEIVSLPTNMKPKENSINISKEDDDNSSSDTDYIDNEDKEFKEVQTKELLQDIEQAHEILKEKDRKTHSIRTRKNKQKSVKKTNRKKK</sequence>
<feature type="region of interest" description="Disordered" evidence="2">
    <location>
        <begin position="629"/>
        <end position="658"/>
    </location>
</feature>
<feature type="compositionally biased region" description="Polar residues" evidence="2">
    <location>
        <begin position="566"/>
        <end position="576"/>
    </location>
</feature>
<feature type="compositionally biased region" description="Acidic residues" evidence="2">
    <location>
        <begin position="640"/>
        <end position="656"/>
    </location>
</feature>
<feature type="compositionally biased region" description="Acidic residues" evidence="2">
    <location>
        <begin position="328"/>
        <end position="341"/>
    </location>
</feature>